<accession>A0A518B8G3</accession>
<evidence type="ECO:0000313" key="2">
    <source>
        <dbReference type="EMBL" id="QDU63232.1"/>
    </source>
</evidence>
<keyword evidence="3" id="KW-1185">Reference proteome</keyword>
<evidence type="ECO:0000256" key="1">
    <source>
        <dbReference type="SAM" id="Phobius"/>
    </source>
</evidence>
<dbReference type="AlphaFoldDB" id="A0A518B8G3"/>
<name>A0A518B8G3_9BACT</name>
<dbReference type="RefSeq" id="WP_145260534.1">
    <property type="nucleotide sequence ID" value="NZ_CP036279.1"/>
</dbReference>
<gene>
    <name evidence="2" type="ORF">Pan216_41100</name>
</gene>
<feature type="transmembrane region" description="Helical" evidence="1">
    <location>
        <begin position="7"/>
        <end position="24"/>
    </location>
</feature>
<keyword evidence="1" id="KW-0812">Transmembrane</keyword>
<protein>
    <submittedName>
        <fullName evidence="2">F0F1-ATPase subunit</fullName>
    </submittedName>
</protein>
<dbReference type="Pfam" id="PF09527">
    <property type="entry name" value="ATPase_gene1"/>
    <property type="match status" value="1"/>
</dbReference>
<dbReference type="InterPro" id="IPR032820">
    <property type="entry name" value="ATPase_put"/>
</dbReference>
<dbReference type="Proteomes" id="UP000317093">
    <property type="component" value="Chromosome"/>
</dbReference>
<feature type="transmembrane region" description="Helical" evidence="1">
    <location>
        <begin position="30"/>
        <end position="51"/>
    </location>
</feature>
<reference evidence="2 3" key="1">
    <citation type="submission" date="2019-02" db="EMBL/GenBank/DDBJ databases">
        <title>Deep-cultivation of Planctomycetes and their phenomic and genomic characterization uncovers novel biology.</title>
        <authorList>
            <person name="Wiegand S."/>
            <person name="Jogler M."/>
            <person name="Boedeker C."/>
            <person name="Pinto D."/>
            <person name="Vollmers J."/>
            <person name="Rivas-Marin E."/>
            <person name="Kohn T."/>
            <person name="Peeters S.H."/>
            <person name="Heuer A."/>
            <person name="Rast P."/>
            <person name="Oberbeckmann S."/>
            <person name="Bunk B."/>
            <person name="Jeske O."/>
            <person name="Meyerdierks A."/>
            <person name="Storesund J.E."/>
            <person name="Kallscheuer N."/>
            <person name="Luecker S."/>
            <person name="Lage O.M."/>
            <person name="Pohl T."/>
            <person name="Merkel B.J."/>
            <person name="Hornburger P."/>
            <person name="Mueller R.-W."/>
            <person name="Bruemmer F."/>
            <person name="Labrenz M."/>
            <person name="Spormann A.M."/>
            <person name="Op den Camp H."/>
            <person name="Overmann J."/>
            <person name="Amann R."/>
            <person name="Jetten M.S.M."/>
            <person name="Mascher T."/>
            <person name="Medema M.H."/>
            <person name="Devos D.P."/>
            <person name="Kaster A.-K."/>
            <person name="Ovreas L."/>
            <person name="Rohde M."/>
            <person name="Galperin M.Y."/>
            <person name="Jogler C."/>
        </authorList>
    </citation>
    <scope>NUCLEOTIDE SEQUENCE [LARGE SCALE GENOMIC DNA]</scope>
    <source>
        <strain evidence="2 3">Pan216</strain>
    </source>
</reference>
<dbReference type="EMBL" id="CP036279">
    <property type="protein sequence ID" value="QDU63232.1"/>
    <property type="molecule type" value="Genomic_DNA"/>
</dbReference>
<dbReference type="OrthoDB" id="15401at2"/>
<proteinExistence type="predicted"/>
<dbReference type="KEGG" id="knv:Pan216_41100"/>
<organism evidence="2 3">
    <name type="scientific">Kolteria novifilia</name>
    <dbReference type="NCBI Taxonomy" id="2527975"/>
    <lineage>
        <taxon>Bacteria</taxon>
        <taxon>Pseudomonadati</taxon>
        <taxon>Planctomycetota</taxon>
        <taxon>Planctomycetia</taxon>
        <taxon>Kolteriales</taxon>
        <taxon>Kolteriaceae</taxon>
        <taxon>Kolteria</taxon>
    </lineage>
</organism>
<keyword evidence="1" id="KW-0472">Membrane</keyword>
<sequence length="72" mass="7718">MAYLAHASQFTGELVAYILLGLWIDHVAGTSPWVLVGGCVVGGAASLYHLIRNVTVSPRQGDLPPKQQRDDS</sequence>
<evidence type="ECO:0000313" key="3">
    <source>
        <dbReference type="Proteomes" id="UP000317093"/>
    </source>
</evidence>
<keyword evidence="1" id="KW-1133">Transmembrane helix</keyword>